<keyword evidence="10" id="KW-1185">Reference proteome</keyword>
<dbReference type="PROSITE" id="PS00022">
    <property type="entry name" value="EGF_1"/>
    <property type="match status" value="1"/>
</dbReference>
<keyword evidence="4 6" id="KW-1015">Disulfide bond</keyword>
<protein>
    <recommendedName>
        <fullName evidence="8">EGF-like domain-containing protein</fullName>
    </recommendedName>
</protein>
<dbReference type="CDD" id="cd00054">
    <property type="entry name" value="EGF_CA"/>
    <property type="match status" value="1"/>
</dbReference>
<comment type="caution">
    <text evidence="6">Lacks conserved residue(s) required for the propagation of feature annotation.</text>
</comment>
<evidence type="ECO:0000313" key="10">
    <source>
        <dbReference type="Proteomes" id="UP000261360"/>
    </source>
</evidence>
<dbReference type="GeneTree" id="ENSGT00940000177911"/>
<evidence type="ECO:0000259" key="8">
    <source>
        <dbReference type="PROSITE" id="PS50026"/>
    </source>
</evidence>
<evidence type="ECO:0000313" key="9">
    <source>
        <dbReference type="Ensembl" id="ENSSLDP00000024965.1"/>
    </source>
</evidence>
<feature type="chain" id="PRO_5017262269" description="EGF-like domain-containing protein" evidence="7">
    <location>
        <begin position="22"/>
        <end position="82"/>
    </location>
</feature>
<keyword evidence="5" id="KW-0325">Glycoprotein</keyword>
<evidence type="ECO:0000256" key="3">
    <source>
        <dbReference type="ARBA" id="ARBA00022737"/>
    </source>
</evidence>
<dbReference type="FunFam" id="2.10.25.10:FF:000255">
    <property type="entry name" value="Sushi, nidogen and EGF-like domains 1"/>
    <property type="match status" value="1"/>
</dbReference>
<keyword evidence="3" id="KW-0677">Repeat</keyword>
<dbReference type="InterPro" id="IPR000742">
    <property type="entry name" value="EGF"/>
</dbReference>
<evidence type="ECO:0000256" key="5">
    <source>
        <dbReference type="ARBA" id="ARBA00023180"/>
    </source>
</evidence>
<sequence>TQMGYETWILLGLPWISLSKSAPCHPNPCRNGGLCEESPTGFVCHCPEGFGGLFCDSRVDFDCMSYSCQEEQICNAGERVRT</sequence>
<accession>A0A3B4Y2A1</accession>
<organism evidence="9 10">
    <name type="scientific">Seriola lalandi dorsalis</name>
    <dbReference type="NCBI Taxonomy" id="1841481"/>
    <lineage>
        <taxon>Eukaryota</taxon>
        <taxon>Metazoa</taxon>
        <taxon>Chordata</taxon>
        <taxon>Craniata</taxon>
        <taxon>Vertebrata</taxon>
        <taxon>Euteleostomi</taxon>
        <taxon>Actinopterygii</taxon>
        <taxon>Neopterygii</taxon>
        <taxon>Teleostei</taxon>
        <taxon>Neoteleostei</taxon>
        <taxon>Acanthomorphata</taxon>
        <taxon>Carangaria</taxon>
        <taxon>Carangiformes</taxon>
        <taxon>Carangidae</taxon>
        <taxon>Seriola</taxon>
    </lineage>
</organism>
<dbReference type="SMART" id="SM00181">
    <property type="entry name" value="EGF"/>
    <property type="match status" value="1"/>
</dbReference>
<dbReference type="Gene3D" id="2.10.25.10">
    <property type="entry name" value="Laminin"/>
    <property type="match status" value="1"/>
</dbReference>
<evidence type="ECO:0000256" key="4">
    <source>
        <dbReference type="ARBA" id="ARBA00023157"/>
    </source>
</evidence>
<evidence type="ECO:0000256" key="1">
    <source>
        <dbReference type="ARBA" id="ARBA00022536"/>
    </source>
</evidence>
<dbReference type="AlphaFoldDB" id="A0A3B4Y2A1"/>
<evidence type="ECO:0000256" key="2">
    <source>
        <dbReference type="ARBA" id="ARBA00022729"/>
    </source>
</evidence>
<dbReference type="PROSITE" id="PS50026">
    <property type="entry name" value="EGF_3"/>
    <property type="match status" value="1"/>
</dbReference>
<feature type="domain" description="EGF-like" evidence="8">
    <location>
        <begin position="20"/>
        <end position="56"/>
    </location>
</feature>
<keyword evidence="2 7" id="KW-0732">Signal</keyword>
<dbReference type="SUPFAM" id="SSF57196">
    <property type="entry name" value="EGF/Laminin"/>
    <property type="match status" value="1"/>
</dbReference>
<evidence type="ECO:0000256" key="7">
    <source>
        <dbReference type="SAM" id="SignalP"/>
    </source>
</evidence>
<keyword evidence="1 6" id="KW-0245">EGF-like domain</keyword>
<dbReference type="PROSITE" id="PS01186">
    <property type="entry name" value="EGF_2"/>
    <property type="match status" value="1"/>
</dbReference>
<reference evidence="9" key="2">
    <citation type="submission" date="2025-09" db="UniProtKB">
        <authorList>
            <consortium name="Ensembl"/>
        </authorList>
    </citation>
    <scope>IDENTIFICATION</scope>
</reference>
<feature type="signal peptide" evidence="7">
    <location>
        <begin position="1"/>
        <end position="21"/>
    </location>
</feature>
<proteinExistence type="predicted"/>
<dbReference type="Pfam" id="PF00008">
    <property type="entry name" value="EGF"/>
    <property type="match status" value="1"/>
</dbReference>
<name>A0A3B4Y2A1_SERLL</name>
<feature type="disulfide bond" evidence="6">
    <location>
        <begin position="46"/>
        <end position="55"/>
    </location>
</feature>
<reference evidence="9" key="1">
    <citation type="submission" date="2025-08" db="UniProtKB">
        <authorList>
            <consortium name="Ensembl"/>
        </authorList>
    </citation>
    <scope>IDENTIFICATION</scope>
</reference>
<dbReference type="Ensembl" id="ENSSLDT00000025750.1">
    <property type="protein sequence ID" value="ENSSLDP00000024965.1"/>
    <property type="gene ID" value="ENSSLDG00000019443.1"/>
</dbReference>
<dbReference type="Proteomes" id="UP000261360">
    <property type="component" value="Unplaced"/>
</dbReference>
<evidence type="ECO:0000256" key="6">
    <source>
        <dbReference type="PROSITE-ProRule" id="PRU00076"/>
    </source>
</evidence>